<protein>
    <submittedName>
        <fullName evidence="2">Uncharacterized protein</fullName>
    </submittedName>
</protein>
<organism evidence="2 3">
    <name type="scientific">Trichoderma gamsii</name>
    <dbReference type="NCBI Taxonomy" id="398673"/>
    <lineage>
        <taxon>Eukaryota</taxon>
        <taxon>Fungi</taxon>
        <taxon>Dikarya</taxon>
        <taxon>Ascomycota</taxon>
        <taxon>Pezizomycotina</taxon>
        <taxon>Sordariomycetes</taxon>
        <taxon>Hypocreomycetidae</taxon>
        <taxon>Hypocreales</taxon>
        <taxon>Hypocreaceae</taxon>
        <taxon>Trichoderma</taxon>
    </lineage>
</organism>
<dbReference type="EMBL" id="JPDN02000005">
    <property type="protein sequence ID" value="PON29057.1"/>
    <property type="molecule type" value="Genomic_DNA"/>
</dbReference>
<keyword evidence="1" id="KW-0732">Signal</keyword>
<sequence length="138" mass="14864">MRFTQIIAAAVLAAPLALTAPVSAPATLTTANLNCDLTTDPRYATALSQVEERYPNLPKEDANTAALGYLEAVGVHVAVGFSNSTALTKRDRKKKACCNNCEDCFSAIFTLGGCCISDGWKWHGPKFELPPIRSDVFR</sequence>
<name>A0A2P4ZXP2_9HYPO</name>
<keyword evidence="3" id="KW-1185">Reference proteome</keyword>
<dbReference type="GeneID" id="29980469"/>
<dbReference type="AlphaFoldDB" id="A0A2P4ZXP2"/>
<dbReference type="RefSeq" id="XP_018666528.1">
    <property type="nucleotide sequence ID" value="XM_018800386.1"/>
</dbReference>
<evidence type="ECO:0000256" key="1">
    <source>
        <dbReference type="SAM" id="SignalP"/>
    </source>
</evidence>
<proteinExistence type="predicted"/>
<feature type="signal peptide" evidence="1">
    <location>
        <begin position="1"/>
        <end position="19"/>
    </location>
</feature>
<accession>A0A2P4ZXP2</accession>
<reference evidence="2 3" key="1">
    <citation type="journal article" date="2016" name="Genome Announc.">
        <title>Draft Whole-Genome Sequence of Trichoderma gamsii T6085, a Promising Biocontrol Agent of Fusarium Head Blight on Wheat.</title>
        <authorList>
            <person name="Baroncelli R."/>
            <person name="Zapparata A."/>
            <person name="Piaggeschi G."/>
            <person name="Sarrocco S."/>
            <person name="Vannacci G."/>
        </authorList>
    </citation>
    <scope>NUCLEOTIDE SEQUENCE [LARGE SCALE GENOMIC DNA]</scope>
    <source>
        <strain evidence="2 3">T6085</strain>
    </source>
</reference>
<gene>
    <name evidence="2" type="ORF">TGAM01_v202165</name>
</gene>
<dbReference type="Proteomes" id="UP000054821">
    <property type="component" value="Unassembled WGS sequence"/>
</dbReference>
<evidence type="ECO:0000313" key="3">
    <source>
        <dbReference type="Proteomes" id="UP000054821"/>
    </source>
</evidence>
<comment type="caution">
    <text evidence="2">The sequence shown here is derived from an EMBL/GenBank/DDBJ whole genome shotgun (WGS) entry which is preliminary data.</text>
</comment>
<evidence type="ECO:0000313" key="2">
    <source>
        <dbReference type="EMBL" id="PON29057.1"/>
    </source>
</evidence>
<feature type="chain" id="PRO_5015123880" evidence="1">
    <location>
        <begin position="20"/>
        <end position="138"/>
    </location>
</feature>